<accession>A0A853B9Z2</accession>
<keyword evidence="4 7" id="KW-0812">Transmembrane</keyword>
<feature type="transmembrane region" description="Helical" evidence="7">
    <location>
        <begin position="34"/>
        <end position="53"/>
    </location>
</feature>
<dbReference type="GO" id="GO:0005886">
    <property type="term" value="C:plasma membrane"/>
    <property type="evidence" value="ECO:0007669"/>
    <property type="project" value="UniProtKB-SubCell"/>
</dbReference>
<dbReference type="GO" id="GO:0055085">
    <property type="term" value="P:transmembrane transport"/>
    <property type="evidence" value="ECO:0007669"/>
    <property type="project" value="InterPro"/>
</dbReference>
<dbReference type="PANTHER" id="PTHR43386">
    <property type="entry name" value="OLIGOPEPTIDE TRANSPORT SYSTEM PERMEASE PROTEIN APPC"/>
    <property type="match status" value="1"/>
</dbReference>
<evidence type="ECO:0000256" key="1">
    <source>
        <dbReference type="ARBA" id="ARBA00004651"/>
    </source>
</evidence>
<dbReference type="PANTHER" id="PTHR43386:SF1">
    <property type="entry name" value="D,D-DIPEPTIDE TRANSPORT SYSTEM PERMEASE PROTEIN DDPC-RELATED"/>
    <property type="match status" value="1"/>
</dbReference>
<evidence type="ECO:0000256" key="4">
    <source>
        <dbReference type="ARBA" id="ARBA00022692"/>
    </source>
</evidence>
<dbReference type="Gene3D" id="1.10.3720.10">
    <property type="entry name" value="MetI-like"/>
    <property type="match status" value="1"/>
</dbReference>
<evidence type="ECO:0000256" key="2">
    <source>
        <dbReference type="ARBA" id="ARBA00022448"/>
    </source>
</evidence>
<sequence>MTGPVTAPAAIVWQRRRAAAAAVWREFATDRGGLAGLGVLVLVVLLAVLAPVITDPAGLDVVNAPGRPLQPPSGEFPLGTDIDGRSVLLLTLWGARVSLLVGFAATILSVFIGTLVGILAAHFGGWVSGLLMRFTDFFLVLPSLVLAIALSTVLPHGVPTIIVAVGVTSWPTTARLVRAQTLTIESRPYIERARALGGGHGHVIGKHVLPGVLPLVLANTTLVVGNSIIAESTLSFLGLGDPTAPSWGQMLQRALQSGAVTGGAWWYLVPPGLAIVVIVLSFTLAGRALETVLNPRLKGEHA</sequence>
<dbReference type="RefSeq" id="WP_179776275.1">
    <property type="nucleotide sequence ID" value="NZ_JACCFK010000002.1"/>
</dbReference>
<evidence type="ECO:0000256" key="3">
    <source>
        <dbReference type="ARBA" id="ARBA00022475"/>
    </source>
</evidence>
<feature type="transmembrane region" description="Helical" evidence="7">
    <location>
        <begin position="134"/>
        <end position="154"/>
    </location>
</feature>
<evidence type="ECO:0000256" key="7">
    <source>
        <dbReference type="RuleBase" id="RU363032"/>
    </source>
</evidence>
<comment type="subcellular location">
    <subcellularLocation>
        <location evidence="1 7">Cell membrane</location>
        <topology evidence="1 7">Multi-pass membrane protein</topology>
    </subcellularLocation>
</comment>
<feature type="transmembrane region" description="Helical" evidence="7">
    <location>
        <begin position="264"/>
        <end position="286"/>
    </location>
</feature>
<protein>
    <submittedName>
        <fullName evidence="9">Peptide/nickel transport system permease protein</fullName>
    </submittedName>
</protein>
<feature type="transmembrane region" description="Helical" evidence="7">
    <location>
        <begin position="97"/>
        <end position="122"/>
    </location>
</feature>
<dbReference type="InterPro" id="IPR035906">
    <property type="entry name" value="MetI-like_sf"/>
</dbReference>
<dbReference type="InterPro" id="IPR025966">
    <property type="entry name" value="OppC_N"/>
</dbReference>
<reference evidence="9 10" key="1">
    <citation type="submission" date="2020-07" db="EMBL/GenBank/DDBJ databases">
        <title>Sequencing the genomes of 1000 actinobacteria strains.</title>
        <authorList>
            <person name="Klenk H.-P."/>
        </authorList>
    </citation>
    <scope>NUCLEOTIDE SEQUENCE [LARGE SCALE GENOMIC DNA]</scope>
    <source>
        <strain evidence="9 10">DSM 104006</strain>
    </source>
</reference>
<keyword evidence="3" id="KW-1003">Cell membrane</keyword>
<feature type="domain" description="ABC transmembrane type-1" evidence="8">
    <location>
        <begin position="95"/>
        <end position="286"/>
    </location>
</feature>
<gene>
    <name evidence="9" type="ORF">HNR02_005344</name>
</gene>
<dbReference type="AlphaFoldDB" id="A0A853B9Z2"/>
<dbReference type="Pfam" id="PF12911">
    <property type="entry name" value="OppC_N"/>
    <property type="match status" value="1"/>
</dbReference>
<keyword evidence="6 7" id="KW-0472">Membrane</keyword>
<dbReference type="EMBL" id="JACCFK010000002">
    <property type="protein sequence ID" value="NYI91969.1"/>
    <property type="molecule type" value="Genomic_DNA"/>
</dbReference>
<keyword evidence="10" id="KW-1185">Reference proteome</keyword>
<evidence type="ECO:0000256" key="6">
    <source>
        <dbReference type="ARBA" id="ARBA00023136"/>
    </source>
</evidence>
<organism evidence="9 10">
    <name type="scientific">Amycolatopsis endophytica</name>
    <dbReference type="NCBI Taxonomy" id="860233"/>
    <lineage>
        <taxon>Bacteria</taxon>
        <taxon>Bacillati</taxon>
        <taxon>Actinomycetota</taxon>
        <taxon>Actinomycetes</taxon>
        <taxon>Pseudonocardiales</taxon>
        <taxon>Pseudonocardiaceae</taxon>
        <taxon>Amycolatopsis</taxon>
    </lineage>
</organism>
<proteinExistence type="inferred from homology"/>
<name>A0A853B9Z2_9PSEU</name>
<dbReference type="CDD" id="cd06261">
    <property type="entry name" value="TM_PBP2"/>
    <property type="match status" value="1"/>
</dbReference>
<dbReference type="Pfam" id="PF00528">
    <property type="entry name" value="BPD_transp_1"/>
    <property type="match status" value="1"/>
</dbReference>
<keyword evidence="2 7" id="KW-0813">Transport</keyword>
<dbReference type="InterPro" id="IPR050366">
    <property type="entry name" value="BP-dependent_transpt_permease"/>
</dbReference>
<dbReference type="PROSITE" id="PS50928">
    <property type="entry name" value="ABC_TM1"/>
    <property type="match status" value="1"/>
</dbReference>
<evidence type="ECO:0000313" key="10">
    <source>
        <dbReference type="Proteomes" id="UP000549616"/>
    </source>
</evidence>
<dbReference type="InterPro" id="IPR000515">
    <property type="entry name" value="MetI-like"/>
</dbReference>
<comment type="similarity">
    <text evidence="7">Belongs to the binding-protein-dependent transport system permease family.</text>
</comment>
<evidence type="ECO:0000313" key="9">
    <source>
        <dbReference type="EMBL" id="NYI91969.1"/>
    </source>
</evidence>
<dbReference type="Proteomes" id="UP000549616">
    <property type="component" value="Unassembled WGS sequence"/>
</dbReference>
<keyword evidence="5 7" id="KW-1133">Transmembrane helix</keyword>
<dbReference type="SUPFAM" id="SSF161098">
    <property type="entry name" value="MetI-like"/>
    <property type="match status" value="1"/>
</dbReference>
<comment type="caution">
    <text evidence="9">The sequence shown here is derived from an EMBL/GenBank/DDBJ whole genome shotgun (WGS) entry which is preliminary data.</text>
</comment>
<evidence type="ECO:0000259" key="8">
    <source>
        <dbReference type="PROSITE" id="PS50928"/>
    </source>
</evidence>
<evidence type="ECO:0000256" key="5">
    <source>
        <dbReference type="ARBA" id="ARBA00022989"/>
    </source>
</evidence>